<accession>A0A5C6F4K0</accession>
<gene>
    <name evidence="1" type="ORF">Poly59_24290</name>
</gene>
<protein>
    <submittedName>
        <fullName evidence="1">Uncharacterized protein</fullName>
    </submittedName>
</protein>
<evidence type="ECO:0000313" key="2">
    <source>
        <dbReference type="Proteomes" id="UP000317977"/>
    </source>
</evidence>
<name>A0A5C6F4K0_9BACT</name>
<organism evidence="1 2">
    <name type="scientific">Rubripirellula reticaptiva</name>
    <dbReference type="NCBI Taxonomy" id="2528013"/>
    <lineage>
        <taxon>Bacteria</taxon>
        <taxon>Pseudomonadati</taxon>
        <taxon>Planctomycetota</taxon>
        <taxon>Planctomycetia</taxon>
        <taxon>Pirellulales</taxon>
        <taxon>Pirellulaceae</taxon>
        <taxon>Rubripirellula</taxon>
    </lineage>
</organism>
<sequence>MRGLCLPVSQHFYRSTLLVQVDQIVVAFTKFRGHARLSDAEVTELAISDG</sequence>
<dbReference type="Proteomes" id="UP000317977">
    <property type="component" value="Unassembled WGS sequence"/>
</dbReference>
<dbReference type="EMBL" id="SJPX01000002">
    <property type="protein sequence ID" value="TWU56125.1"/>
    <property type="molecule type" value="Genomic_DNA"/>
</dbReference>
<evidence type="ECO:0000313" key="1">
    <source>
        <dbReference type="EMBL" id="TWU56125.1"/>
    </source>
</evidence>
<keyword evidence="2" id="KW-1185">Reference proteome</keyword>
<proteinExistence type="predicted"/>
<reference evidence="1 2" key="1">
    <citation type="submission" date="2019-02" db="EMBL/GenBank/DDBJ databases">
        <title>Deep-cultivation of Planctomycetes and their phenomic and genomic characterization uncovers novel biology.</title>
        <authorList>
            <person name="Wiegand S."/>
            <person name="Jogler M."/>
            <person name="Boedeker C."/>
            <person name="Pinto D."/>
            <person name="Vollmers J."/>
            <person name="Rivas-Marin E."/>
            <person name="Kohn T."/>
            <person name="Peeters S.H."/>
            <person name="Heuer A."/>
            <person name="Rast P."/>
            <person name="Oberbeckmann S."/>
            <person name="Bunk B."/>
            <person name="Jeske O."/>
            <person name="Meyerdierks A."/>
            <person name="Storesund J.E."/>
            <person name="Kallscheuer N."/>
            <person name="Luecker S."/>
            <person name="Lage O.M."/>
            <person name="Pohl T."/>
            <person name="Merkel B.J."/>
            <person name="Hornburger P."/>
            <person name="Mueller R.-W."/>
            <person name="Bruemmer F."/>
            <person name="Labrenz M."/>
            <person name="Spormann A.M."/>
            <person name="Op Den Camp H."/>
            <person name="Overmann J."/>
            <person name="Amann R."/>
            <person name="Jetten M.S.M."/>
            <person name="Mascher T."/>
            <person name="Medema M.H."/>
            <person name="Devos D.P."/>
            <person name="Kaster A.-K."/>
            <person name="Ovreas L."/>
            <person name="Rohde M."/>
            <person name="Galperin M.Y."/>
            <person name="Jogler C."/>
        </authorList>
    </citation>
    <scope>NUCLEOTIDE SEQUENCE [LARGE SCALE GENOMIC DNA]</scope>
    <source>
        <strain evidence="1 2">Poly59</strain>
    </source>
</reference>
<dbReference type="AlphaFoldDB" id="A0A5C6F4K0"/>
<comment type="caution">
    <text evidence="1">The sequence shown here is derived from an EMBL/GenBank/DDBJ whole genome shotgun (WGS) entry which is preliminary data.</text>
</comment>